<comment type="caution">
    <text evidence="2">The sequence shown here is derived from an EMBL/GenBank/DDBJ whole genome shotgun (WGS) entry which is preliminary data.</text>
</comment>
<dbReference type="EMBL" id="AGBW02010783">
    <property type="protein sequence ID" value="OWR47860.1"/>
    <property type="molecule type" value="Genomic_DNA"/>
</dbReference>
<dbReference type="AlphaFoldDB" id="A0A212F296"/>
<evidence type="ECO:0000313" key="2">
    <source>
        <dbReference type="EMBL" id="OWR47860.1"/>
    </source>
</evidence>
<protein>
    <submittedName>
        <fullName evidence="2">Uncharacterized protein</fullName>
    </submittedName>
</protein>
<reference evidence="2 3" key="1">
    <citation type="journal article" date="2011" name="Cell">
        <title>The monarch butterfly genome yields insights into long-distance migration.</title>
        <authorList>
            <person name="Zhan S."/>
            <person name="Merlin C."/>
            <person name="Boore J.L."/>
            <person name="Reppert S.M."/>
        </authorList>
    </citation>
    <scope>NUCLEOTIDE SEQUENCE [LARGE SCALE GENOMIC DNA]</scope>
    <source>
        <strain evidence="2">F-2</strain>
    </source>
</reference>
<accession>A0A212F296</accession>
<dbReference type="KEGG" id="dpl:KGM_212778"/>
<evidence type="ECO:0000256" key="1">
    <source>
        <dbReference type="SAM" id="MobiDB-lite"/>
    </source>
</evidence>
<name>A0A212F296_DANPL</name>
<organism evidence="2 3">
    <name type="scientific">Danaus plexippus plexippus</name>
    <dbReference type="NCBI Taxonomy" id="278856"/>
    <lineage>
        <taxon>Eukaryota</taxon>
        <taxon>Metazoa</taxon>
        <taxon>Ecdysozoa</taxon>
        <taxon>Arthropoda</taxon>
        <taxon>Hexapoda</taxon>
        <taxon>Insecta</taxon>
        <taxon>Pterygota</taxon>
        <taxon>Neoptera</taxon>
        <taxon>Endopterygota</taxon>
        <taxon>Lepidoptera</taxon>
        <taxon>Glossata</taxon>
        <taxon>Ditrysia</taxon>
        <taxon>Papilionoidea</taxon>
        <taxon>Nymphalidae</taxon>
        <taxon>Danainae</taxon>
        <taxon>Danaini</taxon>
        <taxon>Danaina</taxon>
        <taxon>Danaus</taxon>
        <taxon>Danaus</taxon>
    </lineage>
</organism>
<gene>
    <name evidence="2" type="ORF">KGM_212778</name>
</gene>
<evidence type="ECO:0000313" key="3">
    <source>
        <dbReference type="Proteomes" id="UP000007151"/>
    </source>
</evidence>
<proteinExistence type="predicted"/>
<sequence length="155" mass="17196">MSVLRKRDVRSRSRLWRADDCTAILGASQYAHLRLVPWRGSAQWDATPQEPSHRPFPTSTPSADSLAEPATVGRANGIRSDTLHKIHRDLHLGSGGQLSGRADLAISATVGVVQHAELPPWHHQPQRTTSDHNEPLFGRGKFDTSIRRILNMIFG</sequence>
<feature type="region of interest" description="Disordered" evidence="1">
    <location>
        <begin position="44"/>
        <end position="69"/>
    </location>
</feature>
<keyword evidence="3" id="KW-1185">Reference proteome</keyword>
<dbReference type="Proteomes" id="UP000007151">
    <property type="component" value="Unassembled WGS sequence"/>
</dbReference>